<dbReference type="RefSeq" id="XP_016641226.1">
    <property type="nucleotide sequence ID" value="XM_016789399.1"/>
</dbReference>
<dbReference type="Proteomes" id="UP000028545">
    <property type="component" value="Unassembled WGS sequence"/>
</dbReference>
<name>A0A084G265_PSEDA</name>
<sequence length="265" mass="28459">MFRPVLEGEPEYLIQDRKGERGPDLVSRGKQGRGSYEAQAVGAADDTGLLGAQDDHHKAGDMTRRLIPVGHVEQQIRAQDGNDAGFELSDVAEESAAKDEVEVRAVVAAGGTDVMKDMADEAGDSDGREEVGSGNVIAVGVARVGNRGRLEVCHTLEDPAVWVLDGVLDTPPESHMNDCTLAHHKAVPESQLQAEERAHAEDEDCNGRGEIEPLGGARHWHHHSLDMVVQEEGDDMPHTALGEAGFLGRKLDDLHKALQVAGHTC</sequence>
<comment type="caution">
    <text evidence="2">The sequence shown here is derived from an EMBL/GenBank/DDBJ whole genome shotgun (WGS) entry which is preliminary data.</text>
</comment>
<keyword evidence="3" id="KW-1185">Reference proteome</keyword>
<feature type="region of interest" description="Disordered" evidence="1">
    <location>
        <begin position="195"/>
        <end position="215"/>
    </location>
</feature>
<feature type="compositionally biased region" description="Basic and acidic residues" evidence="1">
    <location>
        <begin position="195"/>
        <end position="211"/>
    </location>
</feature>
<organism evidence="2 3">
    <name type="scientific">Pseudallescheria apiosperma</name>
    <name type="common">Scedosporium apiospermum</name>
    <dbReference type="NCBI Taxonomy" id="563466"/>
    <lineage>
        <taxon>Eukaryota</taxon>
        <taxon>Fungi</taxon>
        <taxon>Dikarya</taxon>
        <taxon>Ascomycota</taxon>
        <taxon>Pezizomycotina</taxon>
        <taxon>Sordariomycetes</taxon>
        <taxon>Hypocreomycetidae</taxon>
        <taxon>Microascales</taxon>
        <taxon>Microascaceae</taxon>
        <taxon>Scedosporium</taxon>
    </lineage>
</organism>
<feature type="region of interest" description="Disordered" evidence="1">
    <location>
        <begin position="15"/>
        <end position="34"/>
    </location>
</feature>
<dbReference type="KEGG" id="sapo:SAPIO_CDS7556"/>
<dbReference type="GeneID" id="27726628"/>
<evidence type="ECO:0000256" key="1">
    <source>
        <dbReference type="SAM" id="MobiDB-lite"/>
    </source>
</evidence>
<proteinExistence type="predicted"/>
<dbReference type="VEuPathDB" id="FungiDB:SAPIO_CDS7556"/>
<accession>A0A084G265</accession>
<gene>
    <name evidence="2" type="ORF">SAPIO_CDS7556</name>
</gene>
<dbReference type="AlphaFoldDB" id="A0A084G265"/>
<evidence type="ECO:0000313" key="3">
    <source>
        <dbReference type="Proteomes" id="UP000028545"/>
    </source>
</evidence>
<reference evidence="2 3" key="1">
    <citation type="journal article" date="2014" name="Genome Announc.">
        <title>Draft genome sequence of the pathogenic fungus Scedosporium apiospermum.</title>
        <authorList>
            <person name="Vandeputte P."/>
            <person name="Ghamrawi S."/>
            <person name="Rechenmann M."/>
            <person name="Iltis A."/>
            <person name="Giraud S."/>
            <person name="Fleury M."/>
            <person name="Thornton C."/>
            <person name="Delhaes L."/>
            <person name="Meyer W."/>
            <person name="Papon N."/>
            <person name="Bouchara J.P."/>
        </authorList>
    </citation>
    <scope>NUCLEOTIDE SEQUENCE [LARGE SCALE GENOMIC DNA]</scope>
    <source>
        <strain evidence="2 3">IHEM 14462</strain>
    </source>
</reference>
<dbReference type="HOGENOM" id="CLU_1050344_0_0_1"/>
<dbReference type="EMBL" id="JOWA01000110">
    <property type="protein sequence ID" value="KEZ41427.1"/>
    <property type="molecule type" value="Genomic_DNA"/>
</dbReference>
<evidence type="ECO:0000313" key="2">
    <source>
        <dbReference type="EMBL" id="KEZ41427.1"/>
    </source>
</evidence>
<protein>
    <submittedName>
        <fullName evidence="2">Uncharacterized protein</fullName>
    </submittedName>
</protein>